<name>A0A804UMN9_MAIZE</name>
<evidence type="ECO:0000313" key="1">
    <source>
        <dbReference type="EnsemblPlants" id="Zm00001eb425280_P001"/>
    </source>
</evidence>
<reference evidence="1" key="3">
    <citation type="submission" date="2021-05" db="UniProtKB">
        <authorList>
            <consortium name="EnsemblPlants"/>
        </authorList>
    </citation>
    <scope>IDENTIFICATION</scope>
    <source>
        <strain evidence="1">cv. B73</strain>
    </source>
</reference>
<accession>A0A804UMN9</accession>
<sequence>MVRPAAKHLVALAVVAILGIGLVADYLWASSFSASYASSAALTPPVAKKVKHPISHSQCLGMRDCCLSPAAEAQALLLRGRVGERSTDVRTGLEGSDGNQRGIGNVCVLII</sequence>
<keyword evidence="2" id="KW-1185">Reference proteome</keyword>
<dbReference type="Proteomes" id="UP000007305">
    <property type="component" value="Chromosome 10"/>
</dbReference>
<reference evidence="1" key="2">
    <citation type="submission" date="2019-07" db="EMBL/GenBank/DDBJ databases">
        <authorList>
            <person name="Seetharam A."/>
            <person name="Woodhouse M."/>
            <person name="Cannon E."/>
        </authorList>
    </citation>
    <scope>NUCLEOTIDE SEQUENCE [LARGE SCALE GENOMIC DNA]</scope>
    <source>
        <strain evidence="1">cv. B73</strain>
    </source>
</reference>
<dbReference type="Gramene" id="Zm00001eb425280_T001">
    <property type="protein sequence ID" value="Zm00001eb425280_P001"/>
    <property type="gene ID" value="Zm00001eb425280"/>
</dbReference>
<dbReference type="AlphaFoldDB" id="A0A804UMN9"/>
<reference evidence="2" key="1">
    <citation type="journal article" date="2009" name="Science">
        <title>The B73 maize genome: complexity, diversity, and dynamics.</title>
        <authorList>
            <person name="Schnable P.S."/>
            <person name="Ware D."/>
            <person name="Fulton R.S."/>
            <person name="Stein J.C."/>
            <person name="Wei F."/>
            <person name="Pasternak S."/>
            <person name="Liang C."/>
            <person name="Zhang J."/>
            <person name="Fulton L."/>
            <person name="Graves T.A."/>
            <person name="Minx P."/>
            <person name="Reily A.D."/>
            <person name="Courtney L."/>
            <person name="Kruchowski S.S."/>
            <person name="Tomlinson C."/>
            <person name="Strong C."/>
            <person name="Delehaunty K."/>
            <person name="Fronick C."/>
            <person name="Courtney B."/>
            <person name="Rock S.M."/>
            <person name="Belter E."/>
            <person name="Du F."/>
            <person name="Kim K."/>
            <person name="Abbott R.M."/>
            <person name="Cotton M."/>
            <person name="Levy A."/>
            <person name="Marchetto P."/>
            <person name="Ochoa K."/>
            <person name="Jackson S.M."/>
            <person name="Gillam B."/>
            <person name="Chen W."/>
            <person name="Yan L."/>
            <person name="Higginbotham J."/>
            <person name="Cardenas M."/>
            <person name="Waligorski J."/>
            <person name="Applebaum E."/>
            <person name="Phelps L."/>
            <person name="Falcone J."/>
            <person name="Kanchi K."/>
            <person name="Thane T."/>
            <person name="Scimone A."/>
            <person name="Thane N."/>
            <person name="Henke J."/>
            <person name="Wang T."/>
            <person name="Ruppert J."/>
            <person name="Shah N."/>
            <person name="Rotter K."/>
            <person name="Hodges J."/>
            <person name="Ingenthron E."/>
            <person name="Cordes M."/>
            <person name="Kohlberg S."/>
            <person name="Sgro J."/>
            <person name="Delgado B."/>
            <person name="Mead K."/>
            <person name="Chinwalla A."/>
            <person name="Leonard S."/>
            <person name="Crouse K."/>
            <person name="Collura K."/>
            <person name="Kudrna D."/>
            <person name="Currie J."/>
            <person name="He R."/>
            <person name="Angelova A."/>
            <person name="Rajasekar S."/>
            <person name="Mueller T."/>
            <person name="Lomeli R."/>
            <person name="Scara G."/>
            <person name="Ko A."/>
            <person name="Delaney K."/>
            <person name="Wissotski M."/>
            <person name="Lopez G."/>
            <person name="Campos D."/>
            <person name="Braidotti M."/>
            <person name="Ashley E."/>
            <person name="Golser W."/>
            <person name="Kim H."/>
            <person name="Lee S."/>
            <person name="Lin J."/>
            <person name="Dujmic Z."/>
            <person name="Kim W."/>
            <person name="Talag J."/>
            <person name="Zuccolo A."/>
            <person name="Fan C."/>
            <person name="Sebastian A."/>
            <person name="Kramer M."/>
            <person name="Spiegel L."/>
            <person name="Nascimento L."/>
            <person name="Zutavern T."/>
            <person name="Miller B."/>
            <person name="Ambroise C."/>
            <person name="Muller S."/>
            <person name="Spooner W."/>
            <person name="Narechania A."/>
            <person name="Ren L."/>
            <person name="Wei S."/>
            <person name="Kumari S."/>
            <person name="Faga B."/>
            <person name="Levy M.J."/>
            <person name="McMahan L."/>
            <person name="Van Buren P."/>
            <person name="Vaughn M.W."/>
            <person name="Ying K."/>
            <person name="Yeh C.-T."/>
            <person name="Emrich S.J."/>
            <person name="Jia Y."/>
            <person name="Kalyanaraman A."/>
            <person name="Hsia A.-P."/>
            <person name="Barbazuk W.B."/>
            <person name="Baucom R.S."/>
            <person name="Brutnell T.P."/>
            <person name="Carpita N.C."/>
            <person name="Chaparro C."/>
            <person name="Chia J.-M."/>
            <person name="Deragon J.-M."/>
            <person name="Estill J.C."/>
            <person name="Fu Y."/>
            <person name="Jeddeloh J.A."/>
            <person name="Han Y."/>
            <person name="Lee H."/>
            <person name="Li P."/>
            <person name="Lisch D.R."/>
            <person name="Liu S."/>
            <person name="Liu Z."/>
            <person name="Nagel D.H."/>
            <person name="McCann M.C."/>
            <person name="SanMiguel P."/>
            <person name="Myers A.M."/>
            <person name="Nettleton D."/>
            <person name="Nguyen J."/>
            <person name="Penning B.W."/>
            <person name="Ponnala L."/>
            <person name="Schneider K.L."/>
            <person name="Schwartz D.C."/>
            <person name="Sharma A."/>
            <person name="Soderlund C."/>
            <person name="Springer N.M."/>
            <person name="Sun Q."/>
            <person name="Wang H."/>
            <person name="Waterman M."/>
            <person name="Westerman R."/>
            <person name="Wolfgruber T.K."/>
            <person name="Yang L."/>
            <person name="Yu Y."/>
            <person name="Zhang L."/>
            <person name="Zhou S."/>
            <person name="Zhu Q."/>
            <person name="Bennetzen J.L."/>
            <person name="Dawe R.K."/>
            <person name="Jiang J."/>
            <person name="Jiang N."/>
            <person name="Presting G.G."/>
            <person name="Wessler S.R."/>
            <person name="Aluru S."/>
            <person name="Martienssen R.A."/>
            <person name="Clifton S.W."/>
            <person name="McCombie W.R."/>
            <person name="Wing R.A."/>
            <person name="Wilson R.K."/>
        </authorList>
    </citation>
    <scope>NUCLEOTIDE SEQUENCE [LARGE SCALE GENOMIC DNA]</scope>
    <source>
        <strain evidence="2">cv. B73</strain>
    </source>
</reference>
<organism evidence="1 2">
    <name type="scientific">Zea mays</name>
    <name type="common">Maize</name>
    <dbReference type="NCBI Taxonomy" id="4577"/>
    <lineage>
        <taxon>Eukaryota</taxon>
        <taxon>Viridiplantae</taxon>
        <taxon>Streptophyta</taxon>
        <taxon>Embryophyta</taxon>
        <taxon>Tracheophyta</taxon>
        <taxon>Spermatophyta</taxon>
        <taxon>Magnoliopsida</taxon>
        <taxon>Liliopsida</taxon>
        <taxon>Poales</taxon>
        <taxon>Poaceae</taxon>
        <taxon>PACMAD clade</taxon>
        <taxon>Panicoideae</taxon>
        <taxon>Andropogonodae</taxon>
        <taxon>Andropogoneae</taxon>
        <taxon>Tripsacinae</taxon>
        <taxon>Zea</taxon>
    </lineage>
</organism>
<dbReference type="EnsemblPlants" id="Zm00001eb425280_T001">
    <property type="protein sequence ID" value="Zm00001eb425280_P001"/>
    <property type="gene ID" value="Zm00001eb425280"/>
</dbReference>
<proteinExistence type="predicted"/>
<dbReference type="InParanoid" id="A0A804UMN9"/>
<evidence type="ECO:0000313" key="2">
    <source>
        <dbReference type="Proteomes" id="UP000007305"/>
    </source>
</evidence>
<protein>
    <submittedName>
        <fullName evidence="1">Uncharacterized protein</fullName>
    </submittedName>
</protein>